<keyword evidence="7" id="KW-0863">Zinc-finger</keyword>
<dbReference type="GO" id="GO:0016787">
    <property type="term" value="F:hydrolase activity"/>
    <property type="evidence" value="ECO:0007669"/>
    <property type="project" value="UniProtKB-KW"/>
</dbReference>
<evidence type="ECO:0000256" key="4">
    <source>
        <dbReference type="ARBA" id="ARBA00022759"/>
    </source>
</evidence>
<dbReference type="PANTHER" id="PTHR37984">
    <property type="entry name" value="PROTEIN CBG26694"/>
    <property type="match status" value="1"/>
</dbReference>
<proteinExistence type="predicted"/>
<reference evidence="10 11" key="1">
    <citation type="journal article" date="2018" name="Cell">
        <title>The Chara Genome: Secondary Complexity and Implications for Plant Terrestrialization.</title>
        <authorList>
            <person name="Nishiyama T."/>
            <person name="Sakayama H."/>
            <person name="Vries J.D."/>
            <person name="Buschmann H."/>
            <person name="Saint-Marcoux D."/>
            <person name="Ullrich K.K."/>
            <person name="Haas F.B."/>
            <person name="Vanderstraeten L."/>
            <person name="Becker D."/>
            <person name="Lang D."/>
            <person name="Vosolsobe S."/>
            <person name="Rombauts S."/>
            <person name="Wilhelmsson P.K.I."/>
            <person name="Janitza P."/>
            <person name="Kern R."/>
            <person name="Heyl A."/>
            <person name="Rumpler F."/>
            <person name="Villalobos L.I.A.C."/>
            <person name="Clay J.M."/>
            <person name="Skokan R."/>
            <person name="Toyoda A."/>
            <person name="Suzuki Y."/>
            <person name="Kagoshima H."/>
            <person name="Schijlen E."/>
            <person name="Tajeshwar N."/>
            <person name="Catarino B."/>
            <person name="Hetherington A.J."/>
            <person name="Saltykova A."/>
            <person name="Bonnot C."/>
            <person name="Breuninger H."/>
            <person name="Symeonidi A."/>
            <person name="Radhakrishnan G.V."/>
            <person name="Van Nieuwerburgh F."/>
            <person name="Deforce D."/>
            <person name="Chang C."/>
            <person name="Karol K.G."/>
            <person name="Hedrich R."/>
            <person name="Ulvskov P."/>
            <person name="Glockner G."/>
            <person name="Delwiche C.F."/>
            <person name="Petrasek J."/>
            <person name="Van de Peer Y."/>
            <person name="Friml J."/>
            <person name="Beilby M."/>
            <person name="Dolan L."/>
            <person name="Kohara Y."/>
            <person name="Sugano S."/>
            <person name="Fujiyama A."/>
            <person name="Delaux P.-M."/>
            <person name="Quint M."/>
            <person name="TheiBen G."/>
            <person name="Hagemann M."/>
            <person name="Harholt J."/>
            <person name="Dunand C."/>
            <person name="Zachgo S."/>
            <person name="Langdale J."/>
            <person name="Maumus F."/>
            <person name="Straeten D.V.D."/>
            <person name="Gould S.B."/>
            <person name="Rensing S.A."/>
        </authorList>
    </citation>
    <scope>NUCLEOTIDE SEQUENCE [LARGE SCALE GENOMIC DNA]</scope>
    <source>
        <strain evidence="10 11">S276</strain>
    </source>
</reference>
<keyword evidence="1" id="KW-0808">Transferase</keyword>
<evidence type="ECO:0000256" key="6">
    <source>
        <dbReference type="ARBA" id="ARBA00022918"/>
    </source>
</evidence>
<keyword evidence="6" id="KW-0695">RNA-directed DNA polymerase</keyword>
<gene>
    <name evidence="10" type="ORF">CBR_g64849</name>
</gene>
<dbReference type="GO" id="GO:0008270">
    <property type="term" value="F:zinc ion binding"/>
    <property type="evidence" value="ECO:0007669"/>
    <property type="project" value="UniProtKB-KW"/>
</dbReference>
<sequence length="1055" mass="121345">MVRGPDARQNHASSSAGDGEVTTTVVLQEMLNRIEVMKIGMDTMNVRLDLPRAKVPPENIPCFDGTKVREFLKDYDVFGMSHGWSDKQKLKALLAYVEPKMRVSVTKATQGLTTWVEVRQKMLEEYAKYDVPTTMQNLLEVRRSKYATLDQFLEDFERVARRVPFLDEAQKCHVLLTNFAEDERKSVMKAITKAREGNIEAVTRGNLKAEEILGLLVKLGSFEKLTLPAPATQALVRAEEGKKERKKEKQKEESENGNESSDEEDARRRRKERQKKKRDRDWKKDNKSRDWQKRDGPFRCYYCDEEGHTLARCPTPEKELEEGIVKKNANGHICDANWNRVDFRIKGEMRAVILEKAKANKDKKKKARVNVITFDGMLPSEIVARYDNPESQNLNVSYISQKQVEEKKREKAQLIDGTKDLVKEGKGKEAVGKKKEVVLRSEAEEGISIDELVKKLLEETEITLSWKEAVALVPKFREELKTMVERRKVEINSLRLFPQHVERAPPGTKMRFGNMSCGYLNISVNDVKVRALVDSAAEMVLMSSTGFLSLEGFIDDLPIRIRTLRAEILCFVVPNLDHDCILGAPFQHRMEACAFFGHDGAAWLSLQDPNNGQKQAFEISDRHHPRHQRHVNSLKHGESDKLIEEVRAKLKESGIIDKKTTIRVNDIGKMLKLLDKEKELGDKREMEGFKDDVRAAKTGTMQLTFSASDKLRDGRVVLGVPYFDDEKERPFIIEADGGPIALGGVLLQQYENGKERPLRFESRTLNSVERGYIQFRKELMAILHCLRVFRHYVMGRKFILRTDSTTVIGVVKRHQQVDATVSRWIAHIWTYDFVLEKVPTEKNRADGLSRVEWGSIDDESLEEAPFVDEFLMEDDDEGLPPAPMEDCWGEKDDPYLHYLLTREDEEKGWYGMVEQAAVATHELAESSMMPERRLNEIEEEPENPEQDKDAEERFKKNEYDGEYKRIGMVMSSNQLDEFYHEKTKRTFRLRRGHLFVDAKEGLPPLRVVCSKERQLKVIAALHEGLAGGHRGADATYYKVSRLYHWDGQGYGYEIL</sequence>
<dbReference type="Pfam" id="PF17917">
    <property type="entry name" value="RT_RNaseH"/>
    <property type="match status" value="1"/>
</dbReference>
<feature type="domain" description="CCHC-type" evidence="9">
    <location>
        <begin position="299"/>
        <end position="314"/>
    </location>
</feature>
<feature type="region of interest" description="Disordered" evidence="8">
    <location>
        <begin position="236"/>
        <end position="291"/>
    </location>
</feature>
<dbReference type="CDD" id="cd09274">
    <property type="entry name" value="RNase_HI_RT_Ty3"/>
    <property type="match status" value="1"/>
</dbReference>
<keyword evidence="11" id="KW-1185">Reference proteome</keyword>
<evidence type="ECO:0000256" key="1">
    <source>
        <dbReference type="ARBA" id="ARBA00022679"/>
    </source>
</evidence>
<dbReference type="AlphaFoldDB" id="A0A388K972"/>
<dbReference type="GO" id="GO:0003964">
    <property type="term" value="F:RNA-directed DNA polymerase activity"/>
    <property type="evidence" value="ECO:0007669"/>
    <property type="project" value="UniProtKB-KW"/>
</dbReference>
<comment type="caution">
    <text evidence="10">The sequence shown here is derived from an EMBL/GenBank/DDBJ whole genome shotgun (WGS) entry which is preliminary data.</text>
</comment>
<keyword evidence="7" id="KW-0862">Zinc</keyword>
<dbReference type="CDD" id="cd00303">
    <property type="entry name" value="retropepsin_like"/>
    <property type="match status" value="1"/>
</dbReference>
<keyword evidence="3" id="KW-0540">Nuclease</keyword>
<dbReference type="InterPro" id="IPR001878">
    <property type="entry name" value="Znf_CCHC"/>
</dbReference>
<evidence type="ECO:0000256" key="7">
    <source>
        <dbReference type="PROSITE-ProRule" id="PRU00047"/>
    </source>
</evidence>
<dbReference type="SUPFAM" id="SSF56672">
    <property type="entry name" value="DNA/RNA polymerases"/>
    <property type="match status" value="1"/>
</dbReference>
<dbReference type="InterPro" id="IPR036875">
    <property type="entry name" value="Znf_CCHC_sf"/>
</dbReference>
<evidence type="ECO:0000313" key="10">
    <source>
        <dbReference type="EMBL" id="GBG66577.1"/>
    </source>
</evidence>
<keyword evidence="7" id="KW-0479">Metal-binding</keyword>
<dbReference type="PROSITE" id="PS50158">
    <property type="entry name" value="ZF_CCHC"/>
    <property type="match status" value="1"/>
</dbReference>
<dbReference type="InterPro" id="IPR043502">
    <property type="entry name" value="DNA/RNA_pol_sf"/>
</dbReference>
<organism evidence="10 11">
    <name type="scientific">Chara braunii</name>
    <name type="common">Braun's stonewort</name>
    <dbReference type="NCBI Taxonomy" id="69332"/>
    <lineage>
        <taxon>Eukaryota</taxon>
        <taxon>Viridiplantae</taxon>
        <taxon>Streptophyta</taxon>
        <taxon>Charophyceae</taxon>
        <taxon>Charales</taxon>
        <taxon>Characeae</taxon>
        <taxon>Chara</taxon>
    </lineage>
</organism>
<keyword evidence="2" id="KW-0548">Nucleotidyltransferase</keyword>
<evidence type="ECO:0000256" key="2">
    <source>
        <dbReference type="ARBA" id="ARBA00022695"/>
    </source>
</evidence>
<dbReference type="Proteomes" id="UP000265515">
    <property type="component" value="Unassembled WGS sequence"/>
</dbReference>
<feature type="compositionally biased region" description="Basic and acidic residues" evidence="8">
    <location>
        <begin position="279"/>
        <end position="291"/>
    </location>
</feature>
<dbReference type="InterPro" id="IPR050951">
    <property type="entry name" value="Retrovirus_Pol_polyprotein"/>
</dbReference>
<dbReference type="Gramene" id="GBG66577">
    <property type="protein sequence ID" value="GBG66577"/>
    <property type="gene ID" value="CBR_g64849"/>
</dbReference>
<evidence type="ECO:0000313" key="11">
    <source>
        <dbReference type="Proteomes" id="UP000265515"/>
    </source>
</evidence>
<dbReference type="PANTHER" id="PTHR37984:SF5">
    <property type="entry name" value="PROTEIN NYNRIN-LIKE"/>
    <property type="match status" value="1"/>
</dbReference>
<dbReference type="EMBL" id="BFEA01000076">
    <property type="protein sequence ID" value="GBG66577.1"/>
    <property type="molecule type" value="Genomic_DNA"/>
</dbReference>
<evidence type="ECO:0000259" key="9">
    <source>
        <dbReference type="PROSITE" id="PS50158"/>
    </source>
</evidence>
<feature type="compositionally biased region" description="Basic residues" evidence="8">
    <location>
        <begin position="268"/>
        <end position="278"/>
    </location>
</feature>
<dbReference type="SUPFAM" id="SSF57756">
    <property type="entry name" value="Retrovirus zinc finger-like domains"/>
    <property type="match status" value="1"/>
</dbReference>
<accession>A0A388K972</accession>
<evidence type="ECO:0000256" key="8">
    <source>
        <dbReference type="SAM" id="MobiDB-lite"/>
    </source>
</evidence>
<dbReference type="OrthoDB" id="5599163at2759"/>
<name>A0A388K972_CHABU</name>
<dbReference type="GO" id="GO:0003676">
    <property type="term" value="F:nucleic acid binding"/>
    <property type="evidence" value="ECO:0007669"/>
    <property type="project" value="InterPro"/>
</dbReference>
<keyword evidence="5" id="KW-0378">Hydrolase</keyword>
<dbReference type="Gene3D" id="3.10.20.370">
    <property type="match status" value="1"/>
</dbReference>
<dbReference type="InterPro" id="IPR041373">
    <property type="entry name" value="RT_RNaseH"/>
</dbReference>
<dbReference type="GO" id="GO:0004519">
    <property type="term" value="F:endonuclease activity"/>
    <property type="evidence" value="ECO:0007669"/>
    <property type="project" value="UniProtKB-KW"/>
</dbReference>
<evidence type="ECO:0000256" key="3">
    <source>
        <dbReference type="ARBA" id="ARBA00022722"/>
    </source>
</evidence>
<dbReference type="Gene3D" id="1.10.340.70">
    <property type="match status" value="1"/>
</dbReference>
<feature type="compositionally biased region" description="Basic and acidic residues" evidence="8">
    <location>
        <begin position="237"/>
        <end position="254"/>
    </location>
</feature>
<protein>
    <recommendedName>
        <fullName evidence="9">CCHC-type domain-containing protein</fullName>
    </recommendedName>
</protein>
<keyword evidence="4" id="KW-0255">Endonuclease</keyword>
<evidence type="ECO:0000256" key="5">
    <source>
        <dbReference type="ARBA" id="ARBA00022801"/>
    </source>
</evidence>